<comment type="caution">
    <text evidence="3">The sequence shown here is derived from an EMBL/GenBank/DDBJ whole genome shotgun (WGS) entry which is preliminary data.</text>
</comment>
<gene>
    <name evidence="3" type="ORF">EV696_12216</name>
</gene>
<dbReference type="EMBL" id="SNYM01000022">
    <property type="protein sequence ID" value="TDQ44960.1"/>
    <property type="molecule type" value="Genomic_DNA"/>
</dbReference>
<evidence type="ECO:0000313" key="4">
    <source>
        <dbReference type="Proteomes" id="UP000295375"/>
    </source>
</evidence>
<feature type="coiled-coil region" evidence="1">
    <location>
        <begin position="49"/>
        <end position="76"/>
    </location>
</feature>
<proteinExistence type="predicted"/>
<organism evidence="3 4">
    <name type="scientific">Permianibacter aggregans</name>
    <dbReference type="NCBI Taxonomy" id="1510150"/>
    <lineage>
        <taxon>Bacteria</taxon>
        <taxon>Pseudomonadati</taxon>
        <taxon>Pseudomonadota</taxon>
        <taxon>Gammaproteobacteria</taxon>
        <taxon>Pseudomonadales</taxon>
        <taxon>Pseudomonadaceae</taxon>
        <taxon>Permianibacter</taxon>
    </lineage>
</organism>
<keyword evidence="2" id="KW-0732">Signal</keyword>
<protein>
    <recommendedName>
        <fullName evidence="5">Heavy-metal resistance protein</fullName>
    </recommendedName>
</protein>
<accession>A0A4R6UDY0</accession>
<dbReference type="AlphaFoldDB" id="A0A4R6UDY0"/>
<evidence type="ECO:0000256" key="2">
    <source>
        <dbReference type="SAM" id="SignalP"/>
    </source>
</evidence>
<evidence type="ECO:0000256" key="1">
    <source>
        <dbReference type="SAM" id="Coils"/>
    </source>
</evidence>
<reference evidence="3 4" key="1">
    <citation type="submission" date="2019-03" db="EMBL/GenBank/DDBJ databases">
        <title>Genomic Encyclopedia of Type Strains, Phase IV (KMG-IV): sequencing the most valuable type-strain genomes for metagenomic binning, comparative biology and taxonomic classification.</title>
        <authorList>
            <person name="Goeker M."/>
        </authorList>
    </citation>
    <scope>NUCLEOTIDE SEQUENCE [LARGE SCALE GENOMIC DNA]</scope>
    <source>
        <strain evidence="3 4">DSM 103792</strain>
    </source>
</reference>
<evidence type="ECO:0008006" key="5">
    <source>
        <dbReference type="Google" id="ProtNLM"/>
    </source>
</evidence>
<name>A0A4R6UDY0_9GAMM</name>
<feature type="signal peptide" evidence="2">
    <location>
        <begin position="1"/>
        <end position="22"/>
    </location>
</feature>
<evidence type="ECO:0000313" key="3">
    <source>
        <dbReference type="EMBL" id="TDQ44960.1"/>
    </source>
</evidence>
<keyword evidence="4" id="KW-1185">Reference proteome</keyword>
<keyword evidence="1" id="KW-0175">Coiled coil</keyword>
<feature type="chain" id="PRO_5020423667" description="Heavy-metal resistance protein" evidence="2">
    <location>
        <begin position="23"/>
        <end position="128"/>
    </location>
</feature>
<sequence length="128" mass="14486">MHFLTRTLLLSLSIILPATVIAHSGTDPKTELSKNLKQSKALHAAINGSLNTQQRLELLQQQVRILENRIHTLRDAMIRDFPHVKEAMSRYRINYIDITDTTLVDLKQTLEQMNALMSESSALQPAVP</sequence>
<dbReference type="Proteomes" id="UP000295375">
    <property type="component" value="Unassembled WGS sequence"/>
</dbReference>